<evidence type="ECO:0000256" key="1">
    <source>
        <dbReference type="SAM" id="MobiDB-lite"/>
    </source>
</evidence>
<dbReference type="EMBL" id="CAJEWN010000145">
    <property type="protein sequence ID" value="CAD2168806.1"/>
    <property type="molecule type" value="Genomic_DNA"/>
</dbReference>
<comment type="caution">
    <text evidence="2">The sequence shown here is derived from an EMBL/GenBank/DDBJ whole genome shotgun (WGS) entry which is preliminary data.</text>
</comment>
<accession>A0A6V7V1G8</accession>
<organism evidence="2 3">
    <name type="scientific">Meloidogyne enterolobii</name>
    <name type="common">Root-knot nematode worm</name>
    <name type="synonym">Meloidogyne mayaguensis</name>
    <dbReference type="NCBI Taxonomy" id="390850"/>
    <lineage>
        <taxon>Eukaryota</taxon>
        <taxon>Metazoa</taxon>
        <taxon>Ecdysozoa</taxon>
        <taxon>Nematoda</taxon>
        <taxon>Chromadorea</taxon>
        <taxon>Rhabditida</taxon>
        <taxon>Tylenchina</taxon>
        <taxon>Tylenchomorpha</taxon>
        <taxon>Tylenchoidea</taxon>
        <taxon>Meloidogynidae</taxon>
        <taxon>Meloidogyninae</taxon>
        <taxon>Meloidogyne</taxon>
    </lineage>
</organism>
<evidence type="ECO:0000313" key="3">
    <source>
        <dbReference type="Proteomes" id="UP000580250"/>
    </source>
</evidence>
<feature type="region of interest" description="Disordered" evidence="1">
    <location>
        <begin position="79"/>
        <end position="98"/>
    </location>
</feature>
<gene>
    <name evidence="2" type="ORF">MENT_LOCUS20161</name>
</gene>
<protein>
    <submittedName>
        <fullName evidence="2">Uncharacterized protein</fullName>
    </submittedName>
</protein>
<feature type="region of interest" description="Disordered" evidence="1">
    <location>
        <begin position="138"/>
        <end position="175"/>
    </location>
</feature>
<dbReference type="Proteomes" id="UP000580250">
    <property type="component" value="Unassembled WGS sequence"/>
</dbReference>
<reference evidence="2 3" key="1">
    <citation type="submission" date="2020-08" db="EMBL/GenBank/DDBJ databases">
        <authorList>
            <person name="Koutsovoulos G."/>
            <person name="Danchin GJ E."/>
        </authorList>
    </citation>
    <scope>NUCLEOTIDE SEQUENCE [LARGE SCALE GENOMIC DNA]</scope>
</reference>
<dbReference type="AlphaFoldDB" id="A0A6V7V1G8"/>
<evidence type="ECO:0000313" key="2">
    <source>
        <dbReference type="EMBL" id="CAD2168806.1"/>
    </source>
</evidence>
<name>A0A6V7V1G8_MELEN</name>
<proteinExistence type="predicted"/>
<sequence length="399" mass="44248">MTNCPQEGITELIKTTNNNNNSLPPQEFPITSMPEYLYHQSFHQFIPQCSQLTSTNPQNLSNPPNYQNYQQNLQEPQLGQNQPIHSNSGILPSFNQEIPNSSQLTLPISSTNFFNSQNPPKSSSQNLNESCLAIQRLSPNSQQQQQSSINPSHNLQISQQQSSQQFNNSTGNNQQISNTFSTNFPFWLDYQNPSNQISDNSTNISTDYYPPPFTSIAAAFDYNNNAGMMGMLPSMYPQNFQILDEQQSSQYFSVGGLYDSLAAAAAIAAGQIGDPSQITNFCWPTFDYYGGGQNSSSTINWTHWGYPTIDSNNVGELIQQQNHSAVESGGSLSIFDSIAPIIEGSTEIKSQINSNKNQNEWQKTLALAATTSTTSTNNNRQLTSKFVSKRGREEALQLL</sequence>